<organism evidence="1 2">
    <name type="scientific">Thermococcus barophilus (strain DSM 11836 / MP)</name>
    <dbReference type="NCBI Taxonomy" id="391623"/>
    <lineage>
        <taxon>Archaea</taxon>
        <taxon>Methanobacteriati</taxon>
        <taxon>Methanobacteriota</taxon>
        <taxon>Thermococci</taxon>
        <taxon>Thermococcales</taxon>
        <taxon>Thermococcaceae</taxon>
        <taxon>Thermococcus</taxon>
    </lineage>
</organism>
<name>F0LGV0_THEBM</name>
<protein>
    <submittedName>
        <fullName evidence="1">Uncharacterized protein</fullName>
    </submittedName>
</protein>
<sequence>MFFRESLQFKSFSTIKRVLTSPISITESWDIDNGKTHGIKFCIKF</sequence>
<proteinExistence type="predicted"/>
<dbReference type="KEGG" id="tba:TERMP_00011"/>
<dbReference type="EMBL" id="CP002372">
    <property type="protein sequence ID" value="ADT82989.1"/>
    <property type="molecule type" value="Genomic_DNA"/>
</dbReference>
<dbReference type="PATRIC" id="fig|391623.17.peg.10"/>
<dbReference type="AlphaFoldDB" id="F0LGV0"/>
<evidence type="ECO:0000313" key="2">
    <source>
        <dbReference type="Proteomes" id="UP000007478"/>
    </source>
</evidence>
<dbReference type="HOGENOM" id="CLU_3194687_0_0_2"/>
<evidence type="ECO:0000313" key="1">
    <source>
        <dbReference type="EMBL" id="ADT82989.1"/>
    </source>
</evidence>
<keyword evidence="2" id="KW-1185">Reference proteome</keyword>
<gene>
    <name evidence="1" type="ordered locus">TERMP_00011</name>
</gene>
<dbReference type="Proteomes" id="UP000007478">
    <property type="component" value="Chromosome"/>
</dbReference>
<reference evidence="1 2" key="1">
    <citation type="journal article" date="2011" name="J. Bacteriol.">
        <title>Complete genome sequence of the hyperthermophilic, piezophilic, heterotrophic, and carboxydotrophic archaeon Thermococcus barophilus MP.</title>
        <authorList>
            <person name="Vannier P."/>
            <person name="Marteinsson V.T."/>
            <person name="Fridjonsson O.H."/>
            <person name="Oger P."/>
            <person name="Jebbar M."/>
        </authorList>
    </citation>
    <scope>NUCLEOTIDE SEQUENCE [LARGE SCALE GENOMIC DNA]</scope>
    <source>
        <strain evidence="2">DSM 11836 / MP</strain>
    </source>
</reference>
<accession>F0LGV0</accession>